<dbReference type="InterPro" id="IPR025110">
    <property type="entry name" value="AMP-bd_C"/>
</dbReference>
<evidence type="ECO:0000256" key="4">
    <source>
        <dbReference type="ARBA" id="ARBA00029454"/>
    </source>
</evidence>
<dbReference type="SUPFAM" id="SSF47336">
    <property type="entry name" value="ACP-like"/>
    <property type="match status" value="1"/>
</dbReference>
<dbReference type="Gene3D" id="1.10.1200.10">
    <property type="entry name" value="ACP-like"/>
    <property type="match status" value="1"/>
</dbReference>
<dbReference type="Pfam" id="PF13193">
    <property type="entry name" value="AMP-binding_C"/>
    <property type="match status" value="1"/>
</dbReference>
<dbReference type="InterPro" id="IPR009081">
    <property type="entry name" value="PP-bd_ACP"/>
</dbReference>
<dbReference type="Proteomes" id="UP000749646">
    <property type="component" value="Unassembled WGS sequence"/>
</dbReference>
<dbReference type="PROSITE" id="PS50075">
    <property type="entry name" value="CARRIER"/>
    <property type="match status" value="1"/>
</dbReference>
<dbReference type="NCBIfam" id="TIGR01733">
    <property type="entry name" value="AA-adenyl-dom"/>
    <property type="match status" value="1"/>
</dbReference>
<dbReference type="PROSITE" id="PS00012">
    <property type="entry name" value="PHOSPHOPANTETHEINE"/>
    <property type="match status" value="1"/>
</dbReference>
<dbReference type="SUPFAM" id="SSF52777">
    <property type="entry name" value="CoA-dependent acyltransferases"/>
    <property type="match status" value="1"/>
</dbReference>
<dbReference type="Gene3D" id="2.30.38.10">
    <property type="entry name" value="Luciferase, Domain 3"/>
    <property type="match status" value="1"/>
</dbReference>
<dbReference type="Pfam" id="PF00550">
    <property type="entry name" value="PP-binding"/>
    <property type="match status" value="1"/>
</dbReference>
<dbReference type="FunFam" id="3.30.300.30:FF:000010">
    <property type="entry name" value="Enterobactin synthetase component F"/>
    <property type="match status" value="1"/>
</dbReference>
<comment type="similarity">
    <text evidence="4">Belongs to the NRP synthetase family.</text>
</comment>
<evidence type="ECO:0000256" key="1">
    <source>
        <dbReference type="ARBA" id="ARBA00022450"/>
    </source>
</evidence>
<keyword evidence="2" id="KW-0597">Phosphoprotein</keyword>
<dbReference type="Pfam" id="PF00668">
    <property type="entry name" value="Condensation"/>
    <property type="match status" value="1"/>
</dbReference>
<sequence>MGLFINTLPVRVDLNGSIRESILQTHERLASLLEHEHASLVLAQRCSNVPQGTPLFSAILNYRHNAMSSDDSSIFPGIEYLKYHERNNYPLSLSVEDFGTSLGLTVDVVRPLDSERVCGYMEQALHSLADALENTPDMTTRHIDILPEVERHLLLQTWNKTQQDFPAHLCIHHLFEQQVERTPHATALVFMDHSMTYTELNNGSNRLAHHLIGLGVQPDTRVAICVERSMAMILGMLAILKAGGAYVPLDPSYPKERLIGILEDAAPVILLLDNSGRTVLTGTDLGHQSNNVIPNVIVDVNDQVLLPCKNPDVMGLTSRNLAYVMYTSGSTGKPKGVMIEHQGVVNLAYSRLNDFGVDGSSRVLQFTSLSFDLSVSEILMALYSGASLYLLQDHIRIDLAQLWDFLGRHSITHITATPSLIRSSAGLRPLETPITFIMGGEALPTTVLRTLQKLAPIGNVINDYGPTEATIAATALRCMDEVSGEIVSIGRPLANKRIYILDGYGEPVPCGVAGELYIGGVGIARGYLNRPELTSKVFISDPFTEDADARMYKTGDLARYLPDGNIVFLGRNDHQVKIRGFRIEPGEIEARLADHTHVDKAAVIAIGEGNGKRLVAYVVAKPDEQLVSTLRSHLSSCLPDYMVPAAIVRLDDLPLTSNGKLDRKALIAPDSDAFDRQEYEEPQGEIETAVAHIWSELLHLDRVSRNDNFFALGGHSLLAVRMVERLRGFGLAIPI</sequence>
<dbReference type="PANTHER" id="PTHR45527:SF1">
    <property type="entry name" value="FATTY ACID SYNTHASE"/>
    <property type="match status" value="1"/>
</dbReference>
<evidence type="ECO:0000313" key="6">
    <source>
        <dbReference type="EMBL" id="KAF9923882.1"/>
    </source>
</evidence>
<dbReference type="SUPFAM" id="SSF56801">
    <property type="entry name" value="Acetyl-CoA synthetase-like"/>
    <property type="match status" value="1"/>
</dbReference>
<name>A0A9P6IID5_9FUNG</name>
<feature type="non-terminal residue" evidence="6">
    <location>
        <position position="1"/>
    </location>
</feature>
<dbReference type="AlphaFoldDB" id="A0A9P6IID5"/>
<dbReference type="GO" id="GO:0016874">
    <property type="term" value="F:ligase activity"/>
    <property type="evidence" value="ECO:0007669"/>
    <property type="project" value="UniProtKB-KW"/>
</dbReference>
<dbReference type="InterPro" id="IPR001242">
    <property type="entry name" value="Condensation_dom"/>
</dbReference>
<dbReference type="InterPro" id="IPR000873">
    <property type="entry name" value="AMP-dep_synth/lig_dom"/>
</dbReference>
<dbReference type="CDD" id="cd05930">
    <property type="entry name" value="A_NRPS"/>
    <property type="match status" value="1"/>
</dbReference>
<feature type="domain" description="Carrier" evidence="5">
    <location>
        <begin position="681"/>
        <end position="735"/>
    </location>
</feature>
<evidence type="ECO:0000259" key="5">
    <source>
        <dbReference type="PROSITE" id="PS50075"/>
    </source>
</evidence>
<dbReference type="InterPro" id="IPR020459">
    <property type="entry name" value="AMP-binding"/>
</dbReference>
<keyword evidence="3" id="KW-0436">Ligase</keyword>
<accession>A0A9P6IID5</accession>
<dbReference type="GO" id="GO:0044550">
    <property type="term" value="P:secondary metabolite biosynthetic process"/>
    <property type="evidence" value="ECO:0007669"/>
    <property type="project" value="TreeGrafter"/>
</dbReference>
<dbReference type="FunFam" id="2.30.38.10:FF:000001">
    <property type="entry name" value="Non-ribosomal peptide synthetase PvdI"/>
    <property type="match status" value="1"/>
</dbReference>
<dbReference type="Gene3D" id="3.40.50.980">
    <property type="match status" value="2"/>
</dbReference>
<dbReference type="InterPro" id="IPR045851">
    <property type="entry name" value="AMP-bd_C_sf"/>
</dbReference>
<protein>
    <recommendedName>
        <fullName evidence="5">Carrier domain-containing protein</fullName>
    </recommendedName>
</protein>
<dbReference type="GO" id="GO:0005737">
    <property type="term" value="C:cytoplasm"/>
    <property type="evidence" value="ECO:0007669"/>
    <property type="project" value="TreeGrafter"/>
</dbReference>
<dbReference type="GO" id="GO:0031177">
    <property type="term" value="F:phosphopantetheine binding"/>
    <property type="evidence" value="ECO:0007669"/>
    <property type="project" value="TreeGrafter"/>
</dbReference>
<evidence type="ECO:0000256" key="3">
    <source>
        <dbReference type="ARBA" id="ARBA00022598"/>
    </source>
</evidence>
<dbReference type="FunFam" id="3.40.50.980:FF:000001">
    <property type="entry name" value="Non-ribosomal peptide synthetase"/>
    <property type="match status" value="1"/>
</dbReference>
<reference evidence="6" key="1">
    <citation type="journal article" date="2020" name="Fungal Divers.">
        <title>Resolving the Mortierellaceae phylogeny through synthesis of multi-gene phylogenetics and phylogenomics.</title>
        <authorList>
            <person name="Vandepol N."/>
            <person name="Liber J."/>
            <person name="Desiro A."/>
            <person name="Na H."/>
            <person name="Kennedy M."/>
            <person name="Barry K."/>
            <person name="Grigoriev I.V."/>
            <person name="Miller A.N."/>
            <person name="O'Donnell K."/>
            <person name="Stajich J.E."/>
            <person name="Bonito G."/>
        </authorList>
    </citation>
    <scope>NUCLEOTIDE SEQUENCE</scope>
    <source>
        <strain evidence="6">MES-2147</strain>
    </source>
</reference>
<keyword evidence="7" id="KW-1185">Reference proteome</keyword>
<dbReference type="PANTHER" id="PTHR45527">
    <property type="entry name" value="NONRIBOSOMAL PEPTIDE SYNTHETASE"/>
    <property type="match status" value="1"/>
</dbReference>
<keyword evidence="1" id="KW-0596">Phosphopantetheine</keyword>
<dbReference type="EMBL" id="JAAAHW010010653">
    <property type="protein sequence ID" value="KAF9923882.1"/>
    <property type="molecule type" value="Genomic_DNA"/>
</dbReference>
<dbReference type="PRINTS" id="PR00154">
    <property type="entry name" value="AMPBINDING"/>
</dbReference>
<dbReference type="OrthoDB" id="329835at2759"/>
<dbReference type="GO" id="GO:0043041">
    <property type="term" value="P:amino acid activation for nonribosomal peptide biosynthetic process"/>
    <property type="evidence" value="ECO:0007669"/>
    <property type="project" value="TreeGrafter"/>
</dbReference>
<evidence type="ECO:0000256" key="2">
    <source>
        <dbReference type="ARBA" id="ARBA00022553"/>
    </source>
</evidence>
<evidence type="ECO:0000313" key="7">
    <source>
        <dbReference type="Proteomes" id="UP000749646"/>
    </source>
</evidence>
<dbReference type="InterPro" id="IPR036736">
    <property type="entry name" value="ACP-like_sf"/>
</dbReference>
<organism evidence="6 7">
    <name type="scientific">Modicella reniformis</name>
    <dbReference type="NCBI Taxonomy" id="1440133"/>
    <lineage>
        <taxon>Eukaryota</taxon>
        <taxon>Fungi</taxon>
        <taxon>Fungi incertae sedis</taxon>
        <taxon>Mucoromycota</taxon>
        <taxon>Mortierellomycotina</taxon>
        <taxon>Mortierellomycetes</taxon>
        <taxon>Mortierellales</taxon>
        <taxon>Mortierellaceae</taxon>
        <taxon>Modicella</taxon>
    </lineage>
</organism>
<dbReference type="InterPro" id="IPR010071">
    <property type="entry name" value="AA_adenyl_dom"/>
</dbReference>
<dbReference type="FunFam" id="3.40.50.12780:FF:000012">
    <property type="entry name" value="Non-ribosomal peptide synthetase"/>
    <property type="match status" value="1"/>
</dbReference>
<proteinExistence type="inferred from homology"/>
<comment type="caution">
    <text evidence="6">The sequence shown here is derived from an EMBL/GenBank/DDBJ whole genome shotgun (WGS) entry which is preliminary data.</text>
</comment>
<dbReference type="InterPro" id="IPR020845">
    <property type="entry name" value="AMP-binding_CS"/>
</dbReference>
<dbReference type="PROSITE" id="PS00455">
    <property type="entry name" value="AMP_BINDING"/>
    <property type="match status" value="1"/>
</dbReference>
<dbReference type="Pfam" id="PF00501">
    <property type="entry name" value="AMP-binding"/>
    <property type="match status" value="1"/>
</dbReference>
<gene>
    <name evidence="6" type="ORF">BGZ65_008624</name>
</gene>
<dbReference type="Gene3D" id="3.30.300.30">
    <property type="match status" value="1"/>
</dbReference>
<dbReference type="Gene3D" id="3.30.559.30">
    <property type="entry name" value="Nonribosomal peptide synthetase, condensation domain"/>
    <property type="match status" value="1"/>
</dbReference>
<dbReference type="InterPro" id="IPR006162">
    <property type="entry name" value="Ppantetheine_attach_site"/>
</dbReference>